<dbReference type="EMBL" id="FOYR01000001">
    <property type="protein sequence ID" value="SFR37193.1"/>
    <property type="molecule type" value="Genomic_DNA"/>
</dbReference>
<proteinExistence type="predicted"/>
<evidence type="ECO:0000313" key="2">
    <source>
        <dbReference type="Proteomes" id="UP000198877"/>
    </source>
</evidence>
<protein>
    <submittedName>
        <fullName evidence="1">Uncharacterized protein</fullName>
    </submittedName>
</protein>
<dbReference type="Proteomes" id="UP000198877">
    <property type="component" value="Unassembled WGS sequence"/>
</dbReference>
<gene>
    <name evidence="1" type="ORF">SAMN04488591_0756</name>
</gene>
<evidence type="ECO:0000313" key="1">
    <source>
        <dbReference type="EMBL" id="SFR37193.1"/>
    </source>
</evidence>
<reference evidence="2" key="1">
    <citation type="submission" date="2016-10" db="EMBL/GenBank/DDBJ databases">
        <authorList>
            <person name="Varghese N."/>
            <person name="Submissions S."/>
        </authorList>
    </citation>
    <scope>NUCLEOTIDE SEQUENCE [LARGE SCALE GENOMIC DNA]</scope>
    <source>
        <strain evidence="2">CL127</strain>
    </source>
</reference>
<dbReference type="AlphaFoldDB" id="A0A1I6G4P8"/>
<organism evidence="1 2">
    <name type="scientific">Microbacterium azadirachtae</name>
    <dbReference type="NCBI Taxonomy" id="582680"/>
    <lineage>
        <taxon>Bacteria</taxon>
        <taxon>Bacillati</taxon>
        <taxon>Actinomycetota</taxon>
        <taxon>Actinomycetes</taxon>
        <taxon>Micrococcales</taxon>
        <taxon>Microbacteriaceae</taxon>
        <taxon>Microbacterium</taxon>
    </lineage>
</organism>
<name>A0A1I6G4P8_9MICO</name>
<accession>A0A1I6G4P8</accession>
<sequence>MLSTMTIDPSHFGPYLSLGLLVAGSANRSVATLLAEIRNAVFSGRPNSEQGEPRSVHAVEKFTNASVEGKGFVYRVRDTPSWWRGPAISTPTGARHDSPVLNDVLHLVLVVKCARWIAVYTSHPSDWGRIVRAVEDGSVTKVKPMPADLINGAFTHSTWAMPTVWMKGLHHPVQTKADSKQLTGLNVRSVIDQFGDQTYHFSSGRSRVPLGVDDYESIGLSPSKHRIWLGQSADFADFCARTEWVLKLLSGASAVAAPIAELAQPLGSLDKLGVPDEIGWAPQGERELWTSEAADAFALLERVSLDLDTTDSKIIEDDDTGDRTVHMVVHLVAQGAPITDVMLEIRYPQASNSVALRVVPAGQTDELDDYEQAIETILVEEGWGKIRYSDGHVVSGRVAYLPHYSAVPFTGWEWVDFTTPRPVDVTKEKPTRLGATDRRAADLSRIGEMGDDSLFSWAYDRWGEGRPGLLLCDDGSGEIADFLHLAPLDEDGESLLTFIHAKGGKSGDPDRGLSASEYEVVIAQAIKNLAYAEPEAIAAKLRALSANARVWNEEDPGLDAAGFADELLRRGRKIRRRVVVLHPHTLRGQYEIDTGGAAPNLRGRHAQLSTLLLEAEATCRSVGAQFSVIGADL</sequence>